<reference evidence="4 5" key="4">
    <citation type="submission" date="2017-10" db="EMBL/GenBank/DDBJ databases">
        <title>Genome analyses suggest a sexual origin of heterokaryosis in a supposedly ancient asexual fungus.</title>
        <authorList>
            <person name="Corradi N."/>
            <person name="Sedzielewska K."/>
            <person name="Noel J."/>
            <person name="Charron P."/>
            <person name="Farinelli L."/>
            <person name="Marton T."/>
            <person name="Kruger M."/>
            <person name="Pelin A."/>
            <person name="Brachmann A."/>
            <person name="Corradi N."/>
        </authorList>
    </citation>
    <scope>NUCLEOTIDE SEQUENCE [LARGE SCALE GENOMIC DNA]</scope>
    <source>
        <strain evidence="4 5">A1</strain>
    </source>
</reference>
<dbReference type="Proteomes" id="UP000232688">
    <property type="component" value="Unassembled WGS sequence"/>
</dbReference>
<dbReference type="Gene3D" id="2.130.10.10">
    <property type="entry name" value="YVTN repeat-like/Quinoprotein amine dehydrogenase"/>
    <property type="match status" value="1"/>
</dbReference>
<accession>A0A2I1EHK2</accession>
<dbReference type="VEuPathDB" id="FungiDB:RhiirFUN_009459"/>
<name>A0A2I1EHK2_9GLOM</name>
<evidence type="ECO:0000313" key="5">
    <source>
        <dbReference type="Proteomes" id="UP000232688"/>
    </source>
</evidence>
<evidence type="ECO:0000313" key="4">
    <source>
        <dbReference type="EMBL" id="PKC66496.1"/>
    </source>
</evidence>
<sequence>MLLKQVCPGKSNGLVQSFHTAYWENSRYLIYGTGNKLVIYSGLSELVQTINASEFLEEESNKEIIFSAELSEFDGKIAITIGTNVLIFKPDQDDKTMKIRWSLLKILKHDYSVFCTSWSLINGQLLVGGEAIVHWEQNKSNEENRSKWNKLWEQSVASKIIHIEVSQDSTLIATVGEYDRFVKIWCCQKNDGKERKYKFHYLPHPRSVTNFSWRKGPHEQINSQGSNILLTVCKDGLCRIWAATNPDEPHNLYICTVVDPEQSLVTLPSLEEERICHKHFDCFSPIHWIHPREFLISVKLAIDSFENENNETERSCINDGLKKLKTLAKDTPDLFYQVQQDGSIVIWGIRNIYCRPRRIPKVLVLFRASQVLSPSESDYFHGSTFVFHDNTSPDFKSTSVELTILAQSPQGYISRYSIRLVDMFENLQSIPLELKYLWTGHHNDIKAIIKSSGTDSFVSLASDEGAILWDFTKPEISQLVNQVSPKIIEKTTVPMKQIKLVCVLPEGKCVVAHDGIQIVLFIFDDRNDFTQKIVFNDYDASYELLLLSSYKHKTSSSTPTYIVGVSSHKNTIFCWKFFFDKGSKVDLVSKASLPINSQIKLAVSVEQWAGSNKRCYPSSDLSPPILLTYSDDGCIMYWQLNMKYDSNNLDANKELWMKEVVYDIGTKEPMLIKCGPQGRAAIVMKKGNNYEMTIWECITKRLPSAKDFIEEFSEKIVDIGWLFTSNAEIVLAISTSRKICIYTQLRKHHVSGRSSWIMFSEIENNSALPISAISWENLGSLIVANCNQLRCYDKWLTEENMEKVSSITGVNQKKYPTLFHVVDHLNGPLPHYHPTFLLEYIMWDQMDLVKQIFAHLYKFLIILDRTNKPIERILPLPFDKFFQDNMSTASTKTTRYNVLFGEDSDEEGSQENLLEFTEKEANFLIEKLQVISLPDLSPVEQAQLLALVNTINQVENQKRSLDENGVRYVIFMRRYHYLNKISFGIRSPGLNYRDMNWALHSNSQDLLIEYSIQASGGKFLWKDARIHGIFLWLRSNESVRQQMENVARNHYMSKEERDPTDCSLFYMALRKKKLLLGLWKTANTHREQAIMLKFLINDFTEPRWKTAALKNAYALLGKQRYGYAAAFFLLGDQLKDAVNVCLKHLDDFQLAIAITRVYEGEDGPILKSIYEDYIIPLAIRTGDRWLASLAFWSLNQRDKAVKAIMVPLETLCDKKVETTPLTTDSPDAALVVLYKQLKDKSIQTLRGAAEISSKTEYFFVLRSIFAYDRMGCPLLALHLVRTWTFSQQSDPKRPDHILKSRRRTTIFDIPMADSDGDDVISKGVVNFDTWDWNEPISPVSSKFSKHITDKSDDLFTEEPSPLVSPVTPRRISFNDNSFKDSTNEEDIWGWNTPGHYQKLNSYNSKNTDIFANNNEETLGKGDIENDAGNNATLLYDVDFYDYKVSLVKRLCQQLLDVAMAVQENPELFEHSYYIDYINRAEQGLITICENVKVPISDIKESLLFRCIETDSYNLLKYLKYFQPLDSTNDGN</sequence>
<dbReference type="EMBL" id="CAGKOT010000070">
    <property type="protein sequence ID" value="CAB5390884.1"/>
    <property type="molecule type" value="Genomic_DNA"/>
</dbReference>
<reference evidence="2" key="5">
    <citation type="submission" date="2020-05" db="EMBL/GenBank/DDBJ databases">
        <authorList>
            <person name="Rincon C."/>
            <person name="Sanders R I."/>
            <person name="Robbins C."/>
            <person name="Chaturvedi A."/>
        </authorList>
    </citation>
    <scope>NUCLEOTIDE SEQUENCE</scope>
    <source>
        <strain evidence="2">CHB12</strain>
    </source>
</reference>
<reference evidence="4 5" key="3">
    <citation type="submission" date="2017-10" db="EMBL/GenBank/DDBJ databases">
        <title>Extensive intraspecific genome diversity in a model arbuscular mycorrhizal fungus.</title>
        <authorList>
            <person name="Chen E.C.H."/>
            <person name="Morin E."/>
            <person name="Baudet D."/>
            <person name="Noel J."/>
            <person name="Ndikumana S."/>
            <person name="Charron P."/>
            <person name="St-Onge C."/>
            <person name="Giorgi J."/>
            <person name="Grigoriev I.V."/>
            <person name="Roux C."/>
            <person name="Martin F.M."/>
            <person name="Corradi N."/>
        </authorList>
    </citation>
    <scope>NUCLEOTIDE SEQUENCE [LARGE SCALE GENOMIC DNA]</scope>
    <source>
        <strain evidence="4 5">A1</strain>
    </source>
</reference>
<dbReference type="PANTHER" id="PTHR13950:SF9">
    <property type="entry name" value="RABCONNECTIN-3A"/>
    <property type="match status" value="1"/>
</dbReference>
<dbReference type="InterPro" id="IPR052208">
    <property type="entry name" value="DmX-like/RAVE_component"/>
</dbReference>
<reference evidence="3 6" key="2">
    <citation type="submission" date="2017-09" db="EMBL/GenBank/DDBJ databases">
        <title>Extensive intraspecific genome diversity in a model arbuscular mycorrhizal fungus.</title>
        <authorList>
            <person name="Chen E.C."/>
            <person name="Morin E."/>
            <person name="Beaudet D."/>
            <person name="Noel J."/>
            <person name="Ndikumana S."/>
            <person name="Charron P."/>
            <person name="St-Onge C."/>
            <person name="Giorgi J."/>
            <person name="Grigoriev I.V."/>
            <person name="Roux C."/>
            <person name="Martin F.M."/>
            <person name="Corradi N."/>
        </authorList>
    </citation>
    <scope>NUCLEOTIDE SEQUENCE [LARGE SCALE GENOMIC DNA]</scope>
    <source>
        <strain evidence="3 6">A5</strain>
    </source>
</reference>
<dbReference type="InterPro" id="IPR036322">
    <property type="entry name" value="WD40_repeat_dom_sf"/>
</dbReference>
<dbReference type="GO" id="GO:0007035">
    <property type="term" value="P:vacuolar acidification"/>
    <property type="evidence" value="ECO:0007669"/>
    <property type="project" value="TreeGrafter"/>
</dbReference>
<dbReference type="GO" id="GO:0043291">
    <property type="term" value="C:RAVE complex"/>
    <property type="evidence" value="ECO:0007669"/>
    <property type="project" value="TreeGrafter"/>
</dbReference>
<dbReference type="OrthoDB" id="342131at2759"/>
<dbReference type="VEuPathDB" id="FungiDB:RhiirA1_379782"/>
<dbReference type="Pfam" id="PF12234">
    <property type="entry name" value="Rav1p_C"/>
    <property type="match status" value="1"/>
</dbReference>
<dbReference type="InterPro" id="IPR022033">
    <property type="entry name" value="Rav1p_C"/>
</dbReference>
<organism evidence="3 6">
    <name type="scientific">Rhizophagus irregularis</name>
    <dbReference type="NCBI Taxonomy" id="588596"/>
    <lineage>
        <taxon>Eukaryota</taxon>
        <taxon>Fungi</taxon>
        <taxon>Fungi incertae sedis</taxon>
        <taxon>Mucoromycota</taxon>
        <taxon>Glomeromycotina</taxon>
        <taxon>Glomeromycetes</taxon>
        <taxon>Glomerales</taxon>
        <taxon>Glomeraceae</taxon>
        <taxon>Rhizophagus</taxon>
    </lineage>
</organism>
<dbReference type="Proteomes" id="UP000684084">
    <property type="component" value="Unassembled WGS sequence"/>
</dbReference>
<gene>
    <name evidence="2" type="ORF">CHRIB12_LOCUS21724</name>
    <name evidence="4" type="ORF">RhiirA1_379782</name>
    <name evidence="3" type="ORF">RhiirA5_355044</name>
</gene>
<dbReference type="InterPro" id="IPR001680">
    <property type="entry name" value="WD40_rpt"/>
</dbReference>
<feature type="domain" description="RAVE complex protein Rav1 C-terminal" evidence="1">
    <location>
        <begin position="649"/>
        <end position="1279"/>
    </location>
</feature>
<evidence type="ECO:0000259" key="1">
    <source>
        <dbReference type="Pfam" id="PF12234"/>
    </source>
</evidence>
<dbReference type="SMART" id="SM00320">
    <property type="entry name" value="WD40"/>
    <property type="match status" value="4"/>
</dbReference>
<evidence type="ECO:0000313" key="3">
    <source>
        <dbReference type="EMBL" id="PKC10825.1"/>
    </source>
</evidence>
<comment type="caution">
    <text evidence="3">The sequence shown here is derived from an EMBL/GenBank/DDBJ whole genome shotgun (WGS) entry which is preliminary data.</text>
</comment>
<dbReference type="EMBL" id="LLXJ01000353">
    <property type="protein sequence ID" value="PKC10825.1"/>
    <property type="molecule type" value="Genomic_DNA"/>
</dbReference>
<dbReference type="VEuPathDB" id="FungiDB:FUN_007286"/>
<dbReference type="EMBL" id="LLXH01000459">
    <property type="protein sequence ID" value="PKC66496.1"/>
    <property type="molecule type" value="Genomic_DNA"/>
</dbReference>
<reference evidence="3 6" key="1">
    <citation type="submission" date="2016-04" db="EMBL/GenBank/DDBJ databases">
        <title>Genome analyses suggest a sexual origin of heterokaryosis in a supposedly ancient asexual fungus.</title>
        <authorList>
            <person name="Ropars J."/>
            <person name="Sedzielewska K."/>
            <person name="Noel J."/>
            <person name="Charron P."/>
            <person name="Farinelli L."/>
            <person name="Marton T."/>
            <person name="Kruger M."/>
            <person name="Pelin A."/>
            <person name="Brachmann A."/>
            <person name="Corradi N."/>
        </authorList>
    </citation>
    <scope>NUCLEOTIDE SEQUENCE [LARGE SCALE GENOMIC DNA]</scope>
    <source>
        <strain evidence="3 6">A5</strain>
    </source>
</reference>
<protein>
    <recommendedName>
        <fullName evidence="1">RAVE complex protein Rav1 C-terminal domain-containing protein</fullName>
    </recommendedName>
</protein>
<dbReference type="SUPFAM" id="SSF50978">
    <property type="entry name" value="WD40 repeat-like"/>
    <property type="match status" value="1"/>
</dbReference>
<dbReference type="Proteomes" id="UP000232722">
    <property type="component" value="Unassembled WGS sequence"/>
</dbReference>
<proteinExistence type="predicted"/>
<dbReference type="InterPro" id="IPR015943">
    <property type="entry name" value="WD40/YVTN_repeat-like_dom_sf"/>
</dbReference>
<dbReference type="PANTHER" id="PTHR13950">
    <property type="entry name" value="RABCONNECTIN-RELATED"/>
    <property type="match status" value="1"/>
</dbReference>
<evidence type="ECO:0000313" key="6">
    <source>
        <dbReference type="Proteomes" id="UP000232722"/>
    </source>
</evidence>
<evidence type="ECO:0000313" key="2">
    <source>
        <dbReference type="EMBL" id="CAB5390884.1"/>
    </source>
</evidence>